<dbReference type="Gene3D" id="3.40.50.10320">
    <property type="entry name" value="LmbE-like"/>
    <property type="match status" value="1"/>
</dbReference>
<dbReference type="GO" id="GO:0046872">
    <property type="term" value="F:metal ion binding"/>
    <property type="evidence" value="ECO:0007669"/>
    <property type="project" value="UniProtKB-KW"/>
</dbReference>
<protein>
    <submittedName>
        <fullName evidence="3">Unannotated protein</fullName>
    </submittedName>
</protein>
<evidence type="ECO:0000256" key="1">
    <source>
        <dbReference type="ARBA" id="ARBA00022723"/>
    </source>
</evidence>
<dbReference type="PANTHER" id="PTHR12993">
    <property type="entry name" value="N-ACETYLGLUCOSAMINYL-PHOSPHATIDYLINOSITOL DE-N-ACETYLASE-RELATED"/>
    <property type="match status" value="1"/>
</dbReference>
<sequence length="295" mass="32311">MAKGRLLFVHAHPDDEVIGSGIAMGKYVREGHQVTLVTCTLGEEGEVVVPELANLDSAHDDQLGAHRQGELAKAMQILGITDHRQLGEPGRYRDSGMMGTEQNAREDSFWQADLTKAATDMAAVIREVRPHALVTYDEFGGYGHPDHIQAHRAAMYGAVLAAAPSYKPELGEAWDVPKIYWTAFPVSNVERTRKVLAERGIDFFSNDEAEGGRPWACPDEFVTTSITDLGLEPTKIEALLAHETQIAKDAPFLMISQMVGPEGLGTEHFRLVRGQVGATSGEFNREDDFLSGLDL</sequence>
<evidence type="ECO:0000313" key="3">
    <source>
        <dbReference type="EMBL" id="CAB4541409.1"/>
    </source>
</evidence>
<organism evidence="3">
    <name type="scientific">freshwater metagenome</name>
    <dbReference type="NCBI Taxonomy" id="449393"/>
    <lineage>
        <taxon>unclassified sequences</taxon>
        <taxon>metagenomes</taxon>
        <taxon>ecological metagenomes</taxon>
    </lineage>
</organism>
<dbReference type="SUPFAM" id="SSF102588">
    <property type="entry name" value="LmbE-like"/>
    <property type="match status" value="1"/>
</dbReference>
<reference evidence="3" key="1">
    <citation type="submission" date="2020-05" db="EMBL/GenBank/DDBJ databases">
        <authorList>
            <person name="Chiriac C."/>
            <person name="Salcher M."/>
            <person name="Ghai R."/>
            <person name="Kavagutti S V."/>
        </authorList>
    </citation>
    <scope>NUCLEOTIDE SEQUENCE</scope>
</reference>
<dbReference type="GO" id="GO:0035595">
    <property type="term" value="F:N-acetylglucosaminylinositol deacetylase activity"/>
    <property type="evidence" value="ECO:0007669"/>
    <property type="project" value="InterPro"/>
</dbReference>
<accession>A0A6J6BSV2</accession>
<gene>
    <name evidence="3" type="ORF">UFOPK1446_00427</name>
</gene>
<dbReference type="HAMAP" id="MF_01696">
    <property type="entry name" value="MshB"/>
    <property type="match status" value="1"/>
</dbReference>
<dbReference type="EMBL" id="CAEZSO010000064">
    <property type="protein sequence ID" value="CAB4541409.1"/>
    <property type="molecule type" value="Genomic_DNA"/>
</dbReference>
<dbReference type="InterPro" id="IPR003737">
    <property type="entry name" value="GlcNAc_PI_deacetylase-related"/>
</dbReference>
<dbReference type="NCBIfam" id="TIGR03445">
    <property type="entry name" value="mycothiol_MshB"/>
    <property type="match status" value="1"/>
</dbReference>
<dbReference type="InterPro" id="IPR017810">
    <property type="entry name" value="Mycothiol_biosynthesis_MshB"/>
</dbReference>
<keyword evidence="2" id="KW-0378">Hydrolase</keyword>
<dbReference type="Pfam" id="PF02585">
    <property type="entry name" value="PIG-L"/>
    <property type="match status" value="1"/>
</dbReference>
<keyword evidence="1" id="KW-0479">Metal-binding</keyword>
<dbReference type="AlphaFoldDB" id="A0A6J6BSV2"/>
<dbReference type="PANTHER" id="PTHR12993:SF26">
    <property type="entry name" value="1D-MYO-INOSITOL 2-ACETAMIDO-2-DEOXY-ALPHA-D-GLUCOPYRANOSIDE DEACETYLASE"/>
    <property type="match status" value="1"/>
</dbReference>
<evidence type="ECO:0000256" key="2">
    <source>
        <dbReference type="ARBA" id="ARBA00022801"/>
    </source>
</evidence>
<proteinExistence type="inferred from homology"/>
<name>A0A6J6BSV2_9ZZZZ</name>
<dbReference type="InterPro" id="IPR024078">
    <property type="entry name" value="LmbE-like_dom_sf"/>
</dbReference>